<sequence length="611" mass="70105">MRTQQCVEPVGPHIAGSCSSSGSSGLSPGSDSGSGGGVRGVLSRYWSLESLHSASVIIDGAPDKTALVDNLGSEEDMYEEFRTSGHCYGHAGGGGEQLAINELISDGSVVYAEALWDHVTMDDQELGFKAGDVIEVVDATNKEWWWGRILDSEGWFPASFVRLWVNQDEPTDDYITKIEDGKPEAASGATRRHGAGQTNKDQMRTNVINEIMSTEKDYIKHLKDICEGYVKQCRKRTDMFTEEQLRTIFGNIEDIYRFQKKFLKALEKKFSKEHPHLSEIGSCFLEHQTDFQIYSEYCNNHPNACLELSNLTKVNRYMYFFEACRLLQKMIDISLDGFLLTPVQKICKYPLQLAELLKYTNPQHRDYKDVEAALNAMKNVAKLINERKRRLENIDKIAQWQSSIEDWEGEDVLSKSSELIHSGELSKFSQPQAKSQQRMFFLFDHQMVFCKKDLLRRDILYYKGRIDMDTMDLVDVEDGKDKDFGVSVKNAFKLRSRVSDEVHLFCTKKPEQKQRWIRAFEDERQQVQQDRETGFAITEVQKKQAMLNANKSHPAGKPKALSRPYHDLLMRQKHPTLPSRVPQQQVFILAEPKRKPSNFWHNIGRLTPFKK</sequence>
<keyword evidence="3" id="KW-0963">Cytoplasm</keyword>
<feature type="region of interest" description="Disordered" evidence="6">
    <location>
        <begin position="181"/>
        <end position="201"/>
    </location>
</feature>
<dbReference type="InterPro" id="IPR001331">
    <property type="entry name" value="GDS_CDC24_CS"/>
</dbReference>
<dbReference type="Gene3D" id="1.20.900.10">
    <property type="entry name" value="Dbl homology (DH) domain"/>
    <property type="match status" value="1"/>
</dbReference>
<dbReference type="EMBL" id="AFYH01032377">
    <property type="status" value="NOT_ANNOTATED_CDS"/>
    <property type="molecule type" value="Genomic_DNA"/>
</dbReference>
<dbReference type="SMART" id="SM00233">
    <property type="entry name" value="PH"/>
    <property type="match status" value="1"/>
</dbReference>
<dbReference type="InterPro" id="IPR011993">
    <property type="entry name" value="PH-like_dom_sf"/>
</dbReference>
<dbReference type="InParanoid" id="M3XIB4"/>
<keyword evidence="11" id="KW-1185">Reference proteome</keyword>
<dbReference type="EMBL" id="AFYH01032374">
    <property type="status" value="NOT_ANNOTATED_CDS"/>
    <property type="molecule type" value="Genomic_DNA"/>
</dbReference>
<accession>M3XIB4</accession>
<evidence type="ECO:0000259" key="9">
    <source>
        <dbReference type="PROSITE" id="PS50010"/>
    </source>
</evidence>
<comment type="subcellular location">
    <subcellularLocation>
        <location evidence="1">Cytoplasm</location>
    </subcellularLocation>
</comment>
<dbReference type="SUPFAM" id="SSF48065">
    <property type="entry name" value="DBL homology domain (DH-domain)"/>
    <property type="match status" value="1"/>
</dbReference>
<dbReference type="CDD" id="cd01224">
    <property type="entry name" value="PH_Collybistin_ASEF"/>
    <property type="match status" value="1"/>
</dbReference>
<organism evidence="10 11">
    <name type="scientific">Latimeria chalumnae</name>
    <name type="common">Coelacanth</name>
    <dbReference type="NCBI Taxonomy" id="7897"/>
    <lineage>
        <taxon>Eukaryota</taxon>
        <taxon>Metazoa</taxon>
        <taxon>Chordata</taxon>
        <taxon>Craniata</taxon>
        <taxon>Vertebrata</taxon>
        <taxon>Euteleostomi</taxon>
        <taxon>Coelacanthiformes</taxon>
        <taxon>Coelacanthidae</taxon>
        <taxon>Latimeria</taxon>
    </lineage>
</organism>
<dbReference type="Gene3D" id="2.30.30.40">
    <property type="entry name" value="SH3 Domains"/>
    <property type="match status" value="1"/>
</dbReference>
<dbReference type="InterPro" id="IPR035899">
    <property type="entry name" value="DBL_dom_sf"/>
</dbReference>
<dbReference type="PROSITE" id="PS00741">
    <property type="entry name" value="DH_1"/>
    <property type="match status" value="1"/>
</dbReference>
<evidence type="ECO:0000259" key="8">
    <source>
        <dbReference type="PROSITE" id="PS50003"/>
    </source>
</evidence>
<feature type="domain" description="PH" evidence="8">
    <location>
        <begin position="418"/>
        <end position="525"/>
    </location>
</feature>
<dbReference type="SUPFAM" id="SSF50729">
    <property type="entry name" value="PH domain-like"/>
    <property type="match status" value="1"/>
</dbReference>
<dbReference type="GO" id="GO:0005085">
    <property type="term" value="F:guanyl-nucleotide exchange factor activity"/>
    <property type="evidence" value="ECO:0007669"/>
    <property type="project" value="UniProtKB-KW"/>
</dbReference>
<dbReference type="SUPFAM" id="SSF50044">
    <property type="entry name" value="SH3-domain"/>
    <property type="match status" value="1"/>
</dbReference>
<dbReference type="InterPro" id="IPR036028">
    <property type="entry name" value="SH3-like_dom_sf"/>
</dbReference>
<dbReference type="Bgee" id="ENSLACG00000017817">
    <property type="expression patterns" value="Expressed in post-anal tail muscle and 5 other cell types or tissues"/>
</dbReference>
<dbReference type="InterPro" id="IPR000219">
    <property type="entry name" value="DH_dom"/>
</dbReference>
<dbReference type="Pfam" id="PF00018">
    <property type="entry name" value="SH3_1"/>
    <property type="match status" value="1"/>
</dbReference>
<evidence type="ECO:0000256" key="4">
    <source>
        <dbReference type="ARBA" id="ARBA00022658"/>
    </source>
</evidence>
<dbReference type="eggNOG" id="KOG3519">
    <property type="taxonomic scope" value="Eukaryota"/>
</dbReference>
<name>M3XIB4_LATCH</name>
<dbReference type="Proteomes" id="UP000008672">
    <property type="component" value="Unassembled WGS sequence"/>
</dbReference>
<dbReference type="GO" id="GO:0035556">
    <property type="term" value="P:intracellular signal transduction"/>
    <property type="evidence" value="ECO:0007669"/>
    <property type="project" value="InterPro"/>
</dbReference>
<evidence type="ECO:0000313" key="11">
    <source>
        <dbReference type="Proteomes" id="UP000008672"/>
    </source>
</evidence>
<dbReference type="InterPro" id="IPR055251">
    <property type="entry name" value="SOS1_NGEF_PH"/>
</dbReference>
<dbReference type="Ensembl" id="ENSLACT00000025757.1">
    <property type="protein sequence ID" value="ENSLACP00000022470.1"/>
    <property type="gene ID" value="ENSLACG00000017817.2"/>
</dbReference>
<protein>
    <submittedName>
        <fullName evidence="10">Rho guanine nucleotide exchange factor 4</fullName>
    </submittedName>
</protein>
<dbReference type="HOGENOM" id="CLU_008436_2_0_1"/>
<dbReference type="Pfam" id="PF22697">
    <property type="entry name" value="SOS1_NGEF_PH"/>
    <property type="match status" value="1"/>
</dbReference>
<dbReference type="FunFam" id="1.20.900.10:FF:000002">
    <property type="entry name" value="Rho guanine nucleotide exchange factor 9"/>
    <property type="match status" value="1"/>
</dbReference>
<feature type="compositionally biased region" description="Low complexity" evidence="6">
    <location>
        <begin position="16"/>
        <end position="31"/>
    </location>
</feature>
<dbReference type="EMBL" id="AFYH01032378">
    <property type="status" value="NOT_ANNOTATED_CDS"/>
    <property type="molecule type" value="Genomic_DNA"/>
</dbReference>
<dbReference type="CDD" id="cd11973">
    <property type="entry name" value="SH3_ASEF"/>
    <property type="match status" value="1"/>
</dbReference>
<dbReference type="OMA" id="ACMRTQQ"/>
<dbReference type="EMBL" id="AFYH01032376">
    <property type="status" value="NOT_ANNOTATED_CDS"/>
    <property type="molecule type" value="Genomic_DNA"/>
</dbReference>
<evidence type="ECO:0000256" key="2">
    <source>
        <dbReference type="ARBA" id="ARBA00022443"/>
    </source>
</evidence>
<proteinExistence type="predicted"/>
<dbReference type="InterPro" id="IPR001849">
    <property type="entry name" value="PH_domain"/>
</dbReference>
<dbReference type="Pfam" id="PF00621">
    <property type="entry name" value="RhoGEF"/>
    <property type="match status" value="1"/>
</dbReference>
<evidence type="ECO:0000256" key="5">
    <source>
        <dbReference type="PROSITE-ProRule" id="PRU00192"/>
    </source>
</evidence>
<feature type="region of interest" description="Disordered" evidence="6">
    <location>
        <begin position="1"/>
        <end position="35"/>
    </location>
</feature>
<dbReference type="EMBL" id="AFYH01032380">
    <property type="status" value="NOT_ANNOTATED_CDS"/>
    <property type="molecule type" value="Genomic_DNA"/>
</dbReference>
<evidence type="ECO:0000256" key="3">
    <source>
        <dbReference type="ARBA" id="ARBA00022490"/>
    </source>
</evidence>
<dbReference type="GO" id="GO:0005737">
    <property type="term" value="C:cytoplasm"/>
    <property type="evidence" value="ECO:0007669"/>
    <property type="project" value="UniProtKB-SubCell"/>
</dbReference>
<evidence type="ECO:0000259" key="7">
    <source>
        <dbReference type="PROSITE" id="PS50002"/>
    </source>
</evidence>
<reference evidence="10" key="2">
    <citation type="submission" date="2025-08" db="UniProtKB">
        <authorList>
            <consortium name="Ensembl"/>
        </authorList>
    </citation>
    <scope>IDENTIFICATION</scope>
</reference>
<dbReference type="EMBL" id="AFYH01032375">
    <property type="status" value="NOT_ANNOTATED_CDS"/>
    <property type="molecule type" value="Genomic_DNA"/>
</dbReference>
<dbReference type="PROSITE" id="PS50003">
    <property type="entry name" value="PH_DOMAIN"/>
    <property type="match status" value="1"/>
</dbReference>
<dbReference type="SMART" id="SM00325">
    <property type="entry name" value="RhoGEF"/>
    <property type="match status" value="1"/>
</dbReference>
<dbReference type="FunCoup" id="M3XIB4">
    <property type="interactions" value="599"/>
</dbReference>
<gene>
    <name evidence="10" type="primary">ARHGEF4</name>
</gene>
<dbReference type="STRING" id="7897.ENSLACP00000022470"/>
<dbReference type="AlphaFoldDB" id="M3XIB4"/>
<evidence type="ECO:0000256" key="1">
    <source>
        <dbReference type="ARBA" id="ARBA00004496"/>
    </source>
</evidence>
<reference evidence="11" key="1">
    <citation type="submission" date="2011-08" db="EMBL/GenBank/DDBJ databases">
        <title>The draft genome of Latimeria chalumnae.</title>
        <authorList>
            <person name="Di Palma F."/>
            <person name="Alfoldi J."/>
            <person name="Johnson J."/>
            <person name="Berlin A."/>
            <person name="Gnerre S."/>
            <person name="Jaffe D."/>
            <person name="MacCallum I."/>
            <person name="Young S."/>
            <person name="Walker B.J."/>
            <person name="Lander E."/>
            <person name="Lindblad-Toh K."/>
        </authorList>
    </citation>
    <scope>NUCLEOTIDE SEQUENCE [LARGE SCALE GENOMIC DNA]</scope>
    <source>
        <strain evidence="11">Wild caught</strain>
    </source>
</reference>
<dbReference type="PANTHER" id="PTHR47544">
    <property type="entry name" value="RHO GUANINE NUCLEOTIDE EXCHANGE FACTOR 4"/>
    <property type="match status" value="1"/>
</dbReference>
<dbReference type="GeneTree" id="ENSGT00940000160622"/>
<feature type="domain" description="DH" evidence="9">
    <location>
        <begin position="203"/>
        <end position="387"/>
    </location>
</feature>
<dbReference type="Gene3D" id="2.30.29.30">
    <property type="entry name" value="Pleckstrin-homology domain (PH domain)/Phosphotyrosine-binding domain (PTB)"/>
    <property type="match status" value="1"/>
</dbReference>
<evidence type="ECO:0000256" key="6">
    <source>
        <dbReference type="SAM" id="MobiDB-lite"/>
    </source>
</evidence>
<feature type="domain" description="SH3" evidence="7">
    <location>
        <begin position="107"/>
        <end position="166"/>
    </location>
</feature>
<reference evidence="10" key="3">
    <citation type="submission" date="2025-09" db="UniProtKB">
        <authorList>
            <consortium name="Ensembl"/>
        </authorList>
    </citation>
    <scope>IDENTIFICATION</scope>
</reference>
<dbReference type="InterPro" id="IPR001452">
    <property type="entry name" value="SH3_domain"/>
</dbReference>
<dbReference type="PANTHER" id="PTHR47544:SF2">
    <property type="entry name" value="RHO GUANINE NUCLEOTIDE EXCHANGE FACTOR 4"/>
    <property type="match status" value="1"/>
</dbReference>
<keyword evidence="2 5" id="KW-0728">SH3 domain</keyword>
<dbReference type="CDD" id="cd00160">
    <property type="entry name" value="RhoGEF"/>
    <property type="match status" value="1"/>
</dbReference>
<dbReference type="PROSITE" id="PS50010">
    <property type="entry name" value="DH_2"/>
    <property type="match status" value="1"/>
</dbReference>
<dbReference type="SMART" id="SM00326">
    <property type="entry name" value="SH3"/>
    <property type="match status" value="1"/>
</dbReference>
<keyword evidence="4" id="KW-0344">Guanine-nucleotide releasing factor</keyword>
<dbReference type="EMBL" id="AFYH01032379">
    <property type="status" value="NOT_ANNOTATED_CDS"/>
    <property type="molecule type" value="Genomic_DNA"/>
</dbReference>
<dbReference type="PROSITE" id="PS50002">
    <property type="entry name" value="SH3"/>
    <property type="match status" value="1"/>
</dbReference>
<evidence type="ECO:0000313" key="10">
    <source>
        <dbReference type="Ensembl" id="ENSLACP00000022470.1"/>
    </source>
</evidence>